<evidence type="ECO:0000313" key="3">
    <source>
        <dbReference type="EMBL" id="KAK0516027.1"/>
    </source>
</evidence>
<feature type="transmembrane region" description="Helical" evidence="1">
    <location>
        <begin position="193"/>
        <end position="215"/>
    </location>
</feature>
<keyword evidence="4" id="KW-1185">Reference proteome</keyword>
<keyword evidence="1" id="KW-0472">Membrane</keyword>
<feature type="chain" id="PRO_5041343204" evidence="2">
    <location>
        <begin position="20"/>
        <end position="280"/>
    </location>
</feature>
<evidence type="ECO:0000256" key="1">
    <source>
        <dbReference type="SAM" id="Phobius"/>
    </source>
</evidence>
<accession>A0AA39V4S3</accession>
<name>A0AA39V4S3_9LECA</name>
<evidence type="ECO:0000256" key="2">
    <source>
        <dbReference type="SAM" id="SignalP"/>
    </source>
</evidence>
<comment type="caution">
    <text evidence="3">The sequence shown here is derived from an EMBL/GenBank/DDBJ whole genome shotgun (WGS) entry which is preliminary data.</text>
</comment>
<feature type="signal peptide" evidence="2">
    <location>
        <begin position="1"/>
        <end position="19"/>
    </location>
</feature>
<keyword evidence="1" id="KW-0812">Transmembrane</keyword>
<evidence type="ECO:0000313" key="4">
    <source>
        <dbReference type="Proteomes" id="UP001166286"/>
    </source>
</evidence>
<keyword evidence="1" id="KW-1133">Transmembrane helix</keyword>
<organism evidence="3 4">
    <name type="scientific">Cladonia borealis</name>
    <dbReference type="NCBI Taxonomy" id="184061"/>
    <lineage>
        <taxon>Eukaryota</taxon>
        <taxon>Fungi</taxon>
        <taxon>Dikarya</taxon>
        <taxon>Ascomycota</taxon>
        <taxon>Pezizomycotina</taxon>
        <taxon>Lecanoromycetes</taxon>
        <taxon>OSLEUM clade</taxon>
        <taxon>Lecanoromycetidae</taxon>
        <taxon>Lecanorales</taxon>
        <taxon>Lecanorineae</taxon>
        <taxon>Cladoniaceae</taxon>
        <taxon>Cladonia</taxon>
    </lineage>
</organism>
<protein>
    <submittedName>
        <fullName evidence="3">Uncharacterized protein</fullName>
    </submittedName>
</protein>
<keyword evidence="2" id="KW-0732">Signal</keyword>
<dbReference type="EMBL" id="JAFEKC020000003">
    <property type="protein sequence ID" value="KAK0516027.1"/>
    <property type="molecule type" value="Genomic_DNA"/>
</dbReference>
<sequence length="280" mass="29972">MYIHQILLAMSRLLSLTFAQQRCYWPNGSSITPTQEPYVNCRSDEDSSCCFQGDVCLSNGLCFGSGAGWFCNDIAPGAWANIWNCPGINSGPRFNWCGDTNKVDACQSEANISNTQSSFPTFTTVSILGFPPLTLTSSSPIASPATIQNSITVATQVALVSGTTMTQFSTMAASTMASRPSQHPDQETKQASAIGAGIGVPLGVAAIGFLGLLFWRETKRRSMNKHQILSAGNGNAQGGWPFANQATQKRGAELLDTQTPWELDHRTGIVEMPTSSSSRS</sequence>
<dbReference type="AlphaFoldDB" id="A0AA39V4S3"/>
<proteinExistence type="predicted"/>
<gene>
    <name evidence="3" type="ORF">JMJ35_002061</name>
</gene>
<dbReference type="Proteomes" id="UP001166286">
    <property type="component" value="Unassembled WGS sequence"/>
</dbReference>
<reference evidence="3" key="1">
    <citation type="submission" date="2023-03" db="EMBL/GenBank/DDBJ databases">
        <title>Complete genome of Cladonia borealis.</title>
        <authorList>
            <person name="Park H."/>
        </authorList>
    </citation>
    <scope>NUCLEOTIDE SEQUENCE</scope>
    <source>
        <strain evidence="3">ANT050790</strain>
    </source>
</reference>